<feature type="region of interest" description="Disordered" evidence="1">
    <location>
        <begin position="1"/>
        <end position="22"/>
    </location>
</feature>
<name>A0AA35ZCP9_LACSI</name>
<gene>
    <name evidence="2" type="ORF">LSALG_LOCUS29319</name>
</gene>
<reference evidence="2" key="1">
    <citation type="submission" date="2023-04" db="EMBL/GenBank/DDBJ databases">
        <authorList>
            <person name="Vijverberg K."/>
            <person name="Xiong W."/>
            <person name="Schranz E."/>
        </authorList>
    </citation>
    <scope>NUCLEOTIDE SEQUENCE</scope>
</reference>
<evidence type="ECO:0000256" key="1">
    <source>
        <dbReference type="SAM" id="MobiDB-lite"/>
    </source>
</evidence>
<accession>A0AA35ZCP9</accession>
<evidence type="ECO:0000313" key="2">
    <source>
        <dbReference type="EMBL" id="CAI9290108.1"/>
    </source>
</evidence>
<organism evidence="2 3">
    <name type="scientific">Lactuca saligna</name>
    <name type="common">Willowleaf lettuce</name>
    <dbReference type="NCBI Taxonomy" id="75948"/>
    <lineage>
        <taxon>Eukaryota</taxon>
        <taxon>Viridiplantae</taxon>
        <taxon>Streptophyta</taxon>
        <taxon>Embryophyta</taxon>
        <taxon>Tracheophyta</taxon>
        <taxon>Spermatophyta</taxon>
        <taxon>Magnoliopsida</taxon>
        <taxon>eudicotyledons</taxon>
        <taxon>Gunneridae</taxon>
        <taxon>Pentapetalae</taxon>
        <taxon>asterids</taxon>
        <taxon>campanulids</taxon>
        <taxon>Asterales</taxon>
        <taxon>Asteraceae</taxon>
        <taxon>Cichorioideae</taxon>
        <taxon>Cichorieae</taxon>
        <taxon>Lactucinae</taxon>
        <taxon>Lactuca</taxon>
    </lineage>
</organism>
<evidence type="ECO:0000313" key="3">
    <source>
        <dbReference type="Proteomes" id="UP001177003"/>
    </source>
</evidence>
<feature type="compositionally biased region" description="Polar residues" evidence="1">
    <location>
        <begin position="1"/>
        <end position="16"/>
    </location>
</feature>
<proteinExistence type="predicted"/>
<dbReference type="Proteomes" id="UP001177003">
    <property type="component" value="Chromosome 6"/>
</dbReference>
<protein>
    <submittedName>
        <fullName evidence="2">Uncharacterized protein</fullName>
    </submittedName>
</protein>
<keyword evidence="3" id="KW-1185">Reference proteome</keyword>
<sequence>MIQDELSPTPSPSTQVVAAPQAESVPPHHHLLLLLFFIKPEMTEMSRAKADTLEPIVVANIPDVDAATNQPIPDTGDQSETDDYEGFLDLGFMQQAAIFSVPLSVNKIFNNNVERQHIVLNLYERIDRKKFGDVLTRRTKPNPIIRVRCTKPNNESLKLHLVRKKITYGYTKVVFVHELVKFSYSEWMQILEIINKHKSVHAQERKLEIQLLNKVKKLNLMCFQCTDDLPFAPTKDLFHLRLEGLGHYDLERGYYVLISLELNRRLDKLKLDQFRCLKPEILKEVDKFYNGSSDDSKEED</sequence>
<dbReference type="EMBL" id="OX465082">
    <property type="protein sequence ID" value="CAI9290108.1"/>
    <property type="molecule type" value="Genomic_DNA"/>
</dbReference>
<dbReference type="AlphaFoldDB" id="A0AA35ZCP9"/>